<keyword evidence="2" id="KW-1185">Reference proteome</keyword>
<dbReference type="Proteomes" id="UP000184526">
    <property type="component" value="Unassembled WGS sequence"/>
</dbReference>
<dbReference type="AlphaFoldDB" id="A0A1M5W5L5"/>
<dbReference type="PANTHER" id="PTHR42967:SF1">
    <property type="entry name" value="MBL FOLD METALLO-HYDROLASE"/>
    <property type="match status" value="1"/>
</dbReference>
<dbReference type="InterPro" id="IPR036866">
    <property type="entry name" value="RibonucZ/Hydroxyglut_hydro"/>
</dbReference>
<accession>A0A1M5W5L5</accession>
<evidence type="ECO:0000313" key="1">
    <source>
        <dbReference type="EMBL" id="SHH82777.1"/>
    </source>
</evidence>
<dbReference type="SUPFAM" id="SSF56281">
    <property type="entry name" value="Metallo-hydrolase/oxidoreductase"/>
    <property type="match status" value="1"/>
</dbReference>
<organism evidence="1 2">
    <name type="scientific">Clostridium collagenovorans DSM 3089</name>
    <dbReference type="NCBI Taxonomy" id="1121306"/>
    <lineage>
        <taxon>Bacteria</taxon>
        <taxon>Bacillati</taxon>
        <taxon>Bacillota</taxon>
        <taxon>Clostridia</taxon>
        <taxon>Eubacteriales</taxon>
        <taxon>Clostridiaceae</taxon>
        <taxon>Clostridium</taxon>
    </lineage>
</organism>
<name>A0A1M5W5L5_9CLOT</name>
<dbReference type="OrthoDB" id="9789133at2"/>
<gene>
    <name evidence="1" type="ORF">SAMN02745196_01567</name>
</gene>
<proteinExistence type="predicted"/>
<dbReference type="EMBL" id="FQXP01000005">
    <property type="protein sequence ID" value="SHH82777.1"/>
    <property type="molecule type" value="Genomic_DNA"/>
</dbReference>
<dbReference type="Gene3D" id="3.60.15.10">
    <property type="entry name" value="Ribonuclease Z/Hydroxyacylglutathione hydrolase-like"/>
    <property type="match status" value="1"/>
</dbReference>
<dbReference type="STRING" id="1121306.SAMN02745196_01567"/>
<protein>
    <submittedName>
        <fullName evidence="1">L-ascorbate metabolism protein UlaG, beta-lactamase superfamily</fullName>
    </submittedName>
</protein>
<evidence type="ECO:0000313" key="2">
    <source>
        <dbReference type="Proteomes" id="UP000184526"/>
    </source>
</evidence>
<dbReference type="PANTHER" id="PTHR42967">
    <property type="entry name" value="METAL DEPENDENT HYDROLASE"/>
    <property type="match status" value="1"/>
</dbReference>
<reference evidence="1 2" key="1">
    <citation type="submission" date="2016-11" db="EMBL/GenBank/DDBJ databases">
        <authorList>
            <person name="Jaros S."/>
            <person name="Januszkiewicz K."/>
            <person name="Wedrychowicz H."/>
        </authorList>
    </citation>
    <scope>NUCLEOTIDE SEQUENCE [LARGE SCALE GENOMIC DNA]</scope>
    <source>
        <strain evidence="1 2">DSM 3089</strain>
    </source>
</reference>
<dbReference type="RefSeq" id="WP_072831464.1">
    <property type="nucleotide sequence ID" value="NZ_FQXP01000005.1"/>
</dbReference>
<sequence length="212" mass="23908">MEIKWLGHSSFLITTNDGTKILTDPFDNTIGYDVYTGNADIITVSHDHYDHNYLREVKGTPTLVDKPMTYDLGNIKIHGISSYHDEVKGLKRGSNIIFVIEADGYKLAHLGDLGHLLDFDTINILNNLDVLFIPIGGNYTIGPKEAVKLCDVLDSKLIIPMHYKTPALNFTIKGLEEFIQNIKNGEKVHSKVYTLPETMNFKNKVIILDYLD</sequence>
<dbReference type="Pfam" id="PF13483">
    <property type="entry name" value="Lactamase_B_3"/>
    <property type="match status" value="1"/>
</dbReference>